<keyword evidence="3 5" id="KW-1133">Transmembrane helix</keyword>
<feature type="transmembrane region" description="Helical" evidence="5">
    <location>
        <begin position="276"/>
        <end position="303"/>
    </location>
</feature>
<evidence type="ECO:0000256" key="5">
    <source>
        <dbReference type="SAM" id="Phobius"/>
    </source>
</evidence>
<comment type="subcellular location">
    <subcellularLocation>
        <location evidence="1">Membrane</location>
        <topology evidence="1">Multi-pass membrane protein</topology>
    </subcellularLocation>
</comment>
<evidence type="ECO:0000256" key="2">
    <source>
        <dbReference type="ARBA" id="ARBA00022692"/>
    </source>
</evidence>
<dbReference type="Pfam" id="PF00002">
    <property type="entry name" value="7tm_2"/>
    <property type="match status" value="1"/>
</dbReference>
<feature type="transmembrane region" description="Helical" evidence="5">
    <location>
        <begin position="352"/>
        <end position="375"/>
    </location>
</feature>
<dbReference type="AlphaFoldDB" id="A0A8X6TPA2"/>
<dbReference type="CDD" id="cd15039">
    <property type="entry name" value="7tmB3_Methuselah-like"/>
    <property type="match status" value="1"/>
</dbReference>
<dbReference type="GO" id="GO:0004930">
    <property type="term" value="F:G protein-coupled receptor activity"/>
    <property type="evidence" value="ECO:0007669"/>
    <property type="project" value="InterPro"/>
</dbReference>
<dbReference type="InterPro" id="IPR017981">
    <property type="entry name" value="GPCR_2-like_7TM"/>
</dbReference>
<dbReference type="PANTHER" id="PTHR45902">
    <property type="entry name" value="LATROPHILIN RECEPTOR-LIKE PROTEIN A"/>
    <property type="match status" value="1"/>
</dbReference>
<keyword evidence="6" id="KW-0732">Signal</keyword>
<feature type="domain" description="G-protein coupled receptors family 2 profile 2" evidence="7">
    <location>
        <begin position="116"/>
        <end position="376"/>
    </location>
</feature>
<feature type="transmembrane region" description="Helical" evidence="5">
    <location>
        <begin position="186"/>
        <end position="208"/>
    </location>
</feature>
<feature type="signal peptide" evidence="6">
    <location>
        <begin position="1"/>
        <end position="18"/>
    </location>
</feature>
<organism evidence="8 9">
    <name type="scientific">Nephila pilipes</name>
    <name type="common">Giant wood spider</name>
    <name type="synonym">Nephila maculata</name>
    <dbReference type="NCBI Taxonomy" id="299642"/>
    <lineage>
        <taxon>Eukaryota</taxon>
        <taxon>Metazoa</taxon>
        <taxon>Ecdysozoa</taxon>
        <taxon>Arthropoda</taxon>
        <taxon>Chelicerata</taxon>
        <taxon>Arachnida</taxon>
        <taxon>Araneae</taxon>
        <taxon>Araneomorphae</taxon>
        <taxon>Entelegynae</taxon>
        <taxon>Araneoidea</taxon>
        <taxon>Nephilidae</taxon>
        <taxon>Nephila</taxon>
    </lineage>
</organism>
<evidence type="ECO:0000313" key="8">
    <source>
        <dbReference type="EMBL" id="GFT32595.1"/>
    </source>
</evidence>
<accession>A0A8X6TPA2</accession>
<evidence type="ECO:0000256" key="6">
    <source>
        <dbReference type="SAM" id="SignalP"/>
    </source>
</evidence>
<dbReference type="InterPro" id="IPR000832">
    <property type="entry name" value="GPCR_2_secretin-like"/>
</dbReference>
<dbReference type="GO" id="GO:0016020">
    <property type="term" value="C:membrane"/>
    <property type="evidence" value="ECO:0007669"/>
    <property type="project" value="UniProtKB-SubCell"/>
</dbReference>
<feature type="transmembrane region" description="Helical" evidence="5">
    <location>
        <begin position="148"/>
        <end position="166"/>
    </location>
</feature>
<reference evidence="8" key="1">
    <citation type="submission" date="2020-08" db="EMBL/GenBank/DDBJ databases">
        <title>Multicomponent nature underlies the extraordinary mechanical properties of spider dragline silk.</title>
        <authorList>
            <person name="Kono N."/>
            <person name="Nakamura H."/>
            <person name="Mori M."/>
            <person name="Yoshida Y."/>
            <person name="Ohtoshi R."/>
            <person name="Malay A.D."/>
            <person name="Moran D.A.P."/>
            <person name="Tomita M."/>
            <person name="Numata K."/>
            <person name="Arakawa K."/>
        </authorList>
    </citation>
    <scope>NUCLEOTIDE SEQUENCE</scope>
</reference>
<gene>
    <name evidence="8" type="primary">mth2</name>
    <name evidence="8" type="ORF">NPIL_340201</name>
</gene>
<evidence type="ECO:0000256" key="4">
    <source>
        <dbReference type="ARBA" id="ARBA00023136"/>
    </source>
</evidence>
<evidence type="ECO:0000259" key="7">
    <source>
        <dbReference type="PROSITE" id="PS50261"/>
    </source>
</evidence>
<evidence type="ECO:0000313" key="9">
    <source>
        <dbReference type="Proteomes" id="UP000887013"/>
    </source>
</evidence>
<proteinExistence type="predicted"/>
<sequence length="394" mass="45521">MISIALLEALIALACINASTDVFITLDPINDLEYTLIASHKDIYSDKHESLLTCYTFDIYPEEYILFPNKTILVPSLNRTYEENLYIHFNDHLRICNPFEFIEDYLALASKANLSLKYLVQVGLGVSMVFLFIHIVVFVLVPDMKNLPGWNLASLCFSLFLSYFVMLGTDNVYVRETAGFCIASAVLVQFFFLASFLWMCIISFDIFRSMRTALDNLRVTNKQFKIKKYVINSLISWGVALVFTVAAIIADNMEGINESIKPNFKLYCWYKTKSSLLTFFCAPVFGIIGLDFILFGFTAYKIFSNKSKLKTQQMIKKRSLIKKNCLMYFKLATIMGAPWITALLAVSFDRLWLWFLFTALNSFQGFFIFITFTCTKKVRKYLKLKLLKNEERQQ</sequence>
<name>A0A8X6TPA2_NEPPI</name>
<feature type="chain" id="PRO_5036480043" evidence="6">
    <location>
        <begin position="19"/>
        <end position="394"/>
    </location>
</feature>
<dbReference type="GO" id="GO:0007166">
    <property type="term" value="P:cell surface receptor signaling pathway"/>
    <property type="evidence" value="ECO:0007669"/>
    <property type="project" value="InterPro"/>
</dbReference>
<dbReference type="Gene3D" id="1.20.1070.10">
    <property type="entry name" value="Rhodopsin 7-helix transmembrane proteins"/>
    <property type="match status" value="1"/>
</dbReference>
<protein>
    <submittedName>
        <fullName evidence="8">G-protein coupled receptor Mth2</fullName>
    </submittedName>
</protein>
<dbReference type="OrthoDB" id="6134459at2759"/>
<dbReference type="PROSITE" id="PS50261">
    <property type="entry name" value="G_PROTEIN_RECEP_F2_4"/>
    <property type="match status" value="1"/>
</dbReference>
<keyword evidence="2 5" id="KW-0812">Transmembrane</keyword>
<comment type="caution">
    <text evidence="8">The sequence shown here is derived from an EMBL/GenBank/DDBJ whole genome shotgun (WGS) entry which is preliminary data.</text>
</comment>
<evidence type="ECO:0000256" key="1">
    <source>
        <dbReference type="ARBA" id="ARBA00004141"/>
    </source>
</evidence>
<dbReference type="PANTHER" id="PTHR45902:SF4">
    <property type="entry name" value="G-PROTEIN COUPLED RECEPTORS FAMILY 2 PROFILE 2 DOMAIN-CONTAINING PROTEIN"/>
    <property type="match status" value="1"/>
</dbReference>
<feature type="transmembrane region" description="Helical" evidence="5">
    <location>
        <begin position="118"/>
        <end position="141"/>
    </location>
</feature>
<dbReference type="Proteomes" id="UP000887013">
    <property type="component" value="Unassembled WGS sequence"/>
</dbReference>
<keyword evidence="8" id="KW-0675">Receptor</keyword>
<dbReference type="InterPro" id="IPR053231">
    <property type="entry name" value="GPCR_LN-TM7"/>
</dbReference>
<keyword evidence="4 5" id="KW-0472">Membrane</keyword>
<feature type="transmembrane region" description="Helical" evidence="5">
    <location>
        <begin position="229"/>
        <end position="250"/>
    </location>
</feature>
<dbReference type="EMBL" id="BMAW01108153">
    <property type="protein sequence ID" value="GFT32595.1"/>
    <property type="molecule type" value="Genomic_DNA"/>
</dbReference>
<feature type="transmembrane region" description="Helical" evidence="5">
    <location>
        <begin position="324"/>
        <end position="346"/>
    </location>
</feature>
<keyword evidence="9" id="KW-1185">Reference proteome</keyword>
<evidence type="ECO:0000256" key="3">
    <source>
        <dbReference type="ARBA" id="ARBA00022989"/>
    </source>
</evidence>